<feature type="compositionally biased region" description="Low complexity" evidence="1">
    <location>
        <begin position="44"/>
        <end position="58"/>
    </location>
</feature>
<reference evidence="3 4" key="1">
    <citation type="submission" date="2020-05" db="EMBL/GenBank/DDBJ databases">
        <title>Ramlibacter rhizophilus sp. nov., isolated from rhizosphere soil of national flower Mugunghwa from South Korea.</title>
        <authorList>
            <person name="Zheng-Fei Y."/>
            <person name="Huan T."/>
        </authorList>
    </citation>
    <scope>NUCLEOTIDE SEQUENCE [LARGE SCALE GENOMIC DNA]</scope>
    <source>
        <strain evidence="3 4">H242</strain>
    </source>
</reference>
<feature type="region of interest" description="Disordered" evidence="1">
    <location>
        <begin position="19"/>
        <end position="58"/>
    </location>
</feature>
<evidence type="ECO:0000313" key="3">
    <source>
        <dbReference type="EMBL" id="QJW83581.1"/>
    </source>
</evidence>
<dbReference type="Proteomes" id="UP000500826">
    <property type="component" value="Chromosome"/>
</dbReference>
<feature type="chain" id="PRO_5046247824" evidence="2">
    <location>
        <begin position="23"/>
        <end position="58"/>
    </location>
</feature>
<protein>
    <submittedName>
        <fullName evidence="3">Uncharacterized protein</fullName>
    </submittedName>
</protein>
<keyword evidence="2" id="KW-0732">Signal</keyword>
<dbReference type="EMBL" id="CP053418">
    <property type="protein sequence ID" value="QJW83581.1"/>
    <property type="molecule type" value="Genomic_DNA"/>
</dbReference>
<proteinExistence type="predicted"/>
<evidence type="ECO:0000256" key="2">
    <source>
        <dbReference type="SAM" id="SignalP"/>
    </source>
</evidence>
<name>A0ABX6P3L7_9BURK</name>
<evidence type="ECO:0000313" key="4">
    <source>
        <dbReference type="Proteomes" id="UP000500826"/>
    </source>
</evidence>
<evidence type="ECO:0000256" key="1">
    <source>
        <dbReference type="SAM" id="MobiDB-lite"/>
    </source>
</evidence>
<feature type="signal peptide" evidence="2">
    <location>
        <begin position="1"/>
        <end position="22"/>
    </location>
</feature>
<organism evidence="3 4">
    <name type="scientific">Ramlibacter terrae</name>
    <dbReference type="NCBI Taxonomy" id="2732511"/>
    <lineage>
        <taxon>Bacteria</taxon>
        <taxon>Pseudomonadati</taxon>
        <taxon>Pseudomonadota</taxon>
        <taxon>Betaproteobacteria</taxon>
        <taxon>Burkholderiales</taxon>
        <taxon>Comamonadaceae</taxon>
        <taxon>Ramlibacter</taxon>
    </lineage>
</organism>
<gene>
    <name evidence="3" type="ORF">HK414_04040</name>
</gene>
<sequence>MNRLLPALALLACAHASAQHHAHSPYAGEEARDIKALSARESVPGSRAGASGSPRRRN</sequence>
<accession>A0ABX6P3L7</accession>
<keyword evidence="4" id="KW-1185">Reference proteome</keyword>